<evidence type="ECO:0000256" key="1">
    <source>
        <dbReference type="ARBA" id="ARBA00004733"/>
    </source>
</evidence>
<sequence length="273" mass="29882">MNRIQEAFQNKKAFIPFITGGDPSLEITERLLYAMEEAGADLIEIGIPFSDPTAEGVVIQKANERALEAGCTTDKLFDTIKRARKKVRVPMVFLTYVNPIYTYGKERFMKRCVECGIDGLIVPDMPFEEKGELAPVCADYGVEIISLIAPTSKERIQKIAEGAQGYIYCVSSLGVTGVRSEITSDIAGMVKLVRQVTDTPCAVGFGISTPQQAKEMAGIADGAIVGSAIVKIIEEYGKDAVLSVAEYVQKMKRAVSERSQTDSVQDFLSFRKL</sequence>
<dbReference type="EMBL" id="JAAITA010000021">
    <property type="protein sequence ID" value="NSJ87056.1"/>
    <property type="molecule type" value="Genomic_DNA"/>
</dbReference>
<keyword evidence="4 8" id="KW-0822">Tryptophan biosynthesis</keyword>
<dbReference type="Proteomes" id="UP000822142">
    <property type="component" value="Unassembled WGS sequence"/>
</dbReference>
<feature type="active site" description="Proton acceptor" evidence="8">
    <location>
        <position position="44"/>
    </location>
</feature>
<comment type="similarity">
    <text evidence="8 9">Belongs to the TrpA family.</text>
</comment>
<dbReference type="InterPro" id="IPR002028">
    <property type="entry name" value="Trp_synthase_suA"/>
</dbReference>
<dbReference type="PANTHER" id="PTHR43406">
    <property type="entry name" value="TRYPTOPHAN SYNTHASE, ALPHA CHAIN"/>
    <property type="match status" value="1"/>
</dbReference>
<dbReference type="SUPFAM" id="SSF51366">
    <property type="entry name" value="Ribulose-phoshate binding barrel"/>
    <property type="match status" value="1"/>
</dbReference>
<evidence type="ECO:0000256" key="4">
    <source>
        <dbReference type="ARBA" id="ARBA00022822"/>
    </source>
</evidence>
<evidence type="ECO:0000313" key="11">
    <source>
        <dbReference type="Proteomes" id="UP000822142"/>
    </source>
</evidence>
<evidence type="ECO:0000256" key="9">
    <source>
        <dbReference type="RuleBase" id="RU003662"/>
    </source>
</evidence>
<protein>
    <recommendedName>
        <fullName evidence="8">Tryptophan synthase alpha chain</fullName>
        <ecNumber evidence="8">4.2.1.20</ecNumber>
    </recommendedName>
</protein>
<feature type="active site" description="Proton acceptor" evidence="8">
    <location>
        <position position="55"/>
    </location>
</feature>
<dbReference type="PANTHER" id="PTHR43406:SF1">
    <property type="entry name" value="TRYPTOPHAN SYNTHASE ALPHA CHAIN, CHLOROPLASTIC"/>
    <property type="match status" value="1"/>
</dbReference>
<proteinExistence type="inferred from homology"/>
<dbReference type="InterPro" id="IPR013785">
    <property type="entry name" value="Aldolase_TIM"/>
</dbReference>
<reference evidence="10 11" key="1">
    <citation type="journal article" date="2020" name="Cell Host Microbe">
        <title>Functional and Genomic Variation between Human-Derived Isolates of Lachnospiraceae Reveals Inter- and Intra-Species Diversity.</title>
        <authorList>
            <person name="Sorbara M.T."/>
            <person name="Littmann E.R."/>
            <person name="Fontana E."/>
            <person name="Moody T.U."/>
            <person name="Kohout C.E."/>
            <person name="Gjonbalaj M."/>
            <person name="Eaton V."/>
            <person name="Seok R."/>
            <person name="Leiner I.M."/>
            <person name="Pamer E.G."/>
        </authorList>
    </citation>
    <scope>NUCLEOTIDE SEQUENCE [LARGE SCALE GENOMIC DNA]</scope>
    <source>
        <strain evidence="10 11">MSK.15.26</strain>
    </source>
</reference>
<name>A0ABX2I9E1_BLAHA</name>
<evidence type="ECO:0000256" key="3">
    <source>
        <dbReference type="ARBA" id="ARBA00022605"/>
    </source>
</evidence>
<comment type="pathway">
    <text evidence="1 8">Amino-acid biosynthesis; L-tryptophan biosynthesis; L-tryptophan from chorismate: step 5/5.</text>
</comment>
<dbReference type="CDD" id="cd04724">
    <property type="entry name" value="Tryptophan_synthase_alpha"/>
    <property type="match status" value="1"/>
</dbReference>
<accession>A0ABX2I9E1</accession>
<comment type="subunit">
    <text evidence="2 8">Tetramer of two alpha and two beta chains.</text>
</comment>
<gene>
    <name evidence="8" type="primary">trpA</name>
    <name evidence="10" type="ORF">G5A70_12925</name>
</gene>
<keyword evidence="11" id="KW-1185">Reference proteome</keyword>
<keyword evidence="6 8" id="KW-0456">Lyase</keyword>
<dbReference type="RefSeq" id="WP_173750009.1">
    <property type="nucleotide sequence ID" value="NZ_JAAITA010000021.1"/>
</dbReference>
<comment type="function">
    <text evidence="8">The alpha subunit is responsible for the aldol cleavage of indoleglycerol phosphate to indole and glyceraldehyde 3-phosphate.</text>
</comment>
<comment type="catalytic activity">
    <reaction evidence="7 8">
        <text>(1S,2R)-1-C-(indol-3-yl)glycerol 3-phosphate + L-serine = D-glyceraldehyde 3-phosphate + L-tryptophan + H2O</text>
        <dbReference type="Rhea" id="RHEA:10532"/>
        <dbReference type="ChEBI" id="CHEBI:15377"/>
        <dbReference type="ChEBI" id="CHEBI:33384"/>
        <dbReference type="ChEBI" id="CHEBI:57912"/>
        <dbReference type="ChEBI" id="CHEBI:58866"/>
        <dbReference type="ChEBI" id="CHEBI:59776"/>
        <dbReference type="EC" id="4.2.1.20"/>
    </reaction>
</comment>
<evidence type="ECO:0000256" key="8">
    <source>
        <dbReference type="HAMAP-Rule" id="MF_00131"/>
    </source>
</evidence>
<evidence type="ECO:0000256" key="6">
    <source>
        <dbReference type="ARBA" id="ARBA00023239"/>
    </source>
</evidence>
<evidence type="ECO:0000256" key="7">
    <source>
        <dbReference type="ARBA" id="ARBA00049047"/>
    </source>
</evidence>
<evidence type="ECO:0000313" key="10">
    <source>
        <dbReference type="EMBL" id="NSJ87056.1"/>
    </source>
</evidence>
<dbReference type="Gene3D" id="3.20.20.70">
    <property type="entry name" value="Aldolase class I"/>
    <property type="match status" value="1"/>
</dbReference>
<evidence type="ECO:0000256" key="2">
    <source>
        <dbReference type="ARBA" id="ARBA00011270"/>
    </source>
</evidence>
<dbReference type="GO" id="GO:0004834">
    <property type="term" value="F:tryptophan synthase activity"/>
    <property type="evidence" value="ECO:0007669"/>
    <property type="project" value="UniProtKB-EC"/>
</dbReference>
<dbReference type="NCBIfam" id="TIGR00262">
    <property type="entry name" value="trpA"/>
    <property type="match status" value="1"/>
</dbReference>
<dbReference type="HAMAP" id="MF_00131">
    <property type="entry name" value="Trp_synth_alpha"/>
    <property type="match status" value="1"/>
</dbReference>
<keyword evidence="5 8" id="KW-0057">Aromatic amino acid biosynthesis</keyword>
<dbReference type="InterPro" id="IPR011060">
    <property type="entry name" value="RibuloseP-bd_barrel"/>
</dbReference>
<comment type="caution">
    <text evidence="10">The sequence shown here is derived from an EMBL/GenBank/DDBJ whole genome shotgun (WGS) entry which is preliminary data.</text>
</comment>
<keyword evidence="3 8" id="KW-0028">Amino-acid biosynthesis</keyword>
<dbReference type="Pfam" id="PF00290">
    <property type="entry name" value="Trp_syntA"/>
    <property type="match status" value="1"/>
</dbReference>
<dbReference type="EC" id="4.2.1.20" evidence="8"/>
<organism evidence="10 11">
    <name type="scientific">Blautia hansenii</name>
    <name type="common">Ruminococcus hansenii</name>
    <dbReference type="NCBI Taxonomy" id="1322"/>
    <lineage>
        <taxon>Bacteria</taxon>
        <taxon>Bacillati</taxon>
        <taxon>Bacillota</taxon>
        <taxon>Clostridia</taxon>
        <taxon>Lachnospirales</taxon>
        <taxon>Lachnospiraceae</taxon>
        <taxon>Blautia</taxon>
    </lineage>
</organism>
<evidence type="ECO:0000256" key="5">
    <source>
        <dbReference type="ARBA" id="ARBA00023141"/>
    </source>
</evidence>